<sequence length="85" mass="9643">MLSIVYRHSKCSSIITVYSGDDKLLYEIPSSSGVIKKYLGSKCPVCGKLLSTDIILSKIVIEVRRQLREHNIHRKSRGVEVEVRL</sequence>
<organism evidence="1">
    <name type="scientific">Ignisphaera aggregans</name>
    <dbReference type="NCBI Taxonomy" id="334771"/>
    <lineage>
        <taxon>Archaea</taxon>
        <taxon>Thermoproteota</taxon>
        <taxon>Thermoprotei</taxon>
        <taxon>Desulfurococcales</taxon>
        <taxon>Desulfurococcaceae</taxon>
        <taxon>Ignisphaera</taxon>
    </lineage>
</organism>
<dbReference type="EMBL" id="DSEU01000008">
    <property type="protein sequence ID" value="HEM66284.1"/>
    <property type="molecule type" value="Genomic_DNA"/>
</dbReference>
<name>A0A7J2U0I1_9CREN</name>
<proteinExistence type="predicted"/>
<comment type="caution">
    <text evidence="1">The sequence shown here is derived from an EMBL/GenBank/DDBJ whole genome shotgun (WGS) entry which is preliminary data.</text>
</comment>
<dbReference type="AlphaFoldDB" id="A0A7J2U0I1"/>
<accession>A0A7J2U0I1</accession>
<protein>
    <submittedName>
        <fullName evidence="1">Uncharacterized protein</fullName>
    </submittedName>
</protein>
<reference evidence="1" key="1">
    <citation type="journal article" date="2020" name="mSystems">
        <title>Genome- and Community-Level Interaction Insights into Carbon Utilization and Element Cycling Functions of Hydrothermarchaeota in Hydrothermal Sediment.</title>
        <authorList>
            <person name="Zhou Z."/>
            <person name="Liu Y."/>
            <person name="Xu W."/>
            <person name="Pan J."/>
            <person name="Luo Z.H."/>
            <person name="Li M."/>
        </authorList>
    </citation>
    <scope>NUCLEOTIDE SEQUENCE [LARGE SCALE GENOMIC DNA]</scope>
    <source>
        <strain evidence="1">SpSt-125</strain>
    </source>
</reference>
<evidence type="ECO:0000313" key="1">
    <source>
        <dbReference type="EMBL" id="HEM66284.1"/>
    </source>
</evidence>
<gene>
    <name evidence="1" type="ORF">ENO26_01735</name>
</gene>